<dbReference type="EMBL" id="CM016558">
    <property type="protein sequence ID" value="TKW03956.1"/>
    <property type="molecule type" value="Genomic_DNA"/>
</dbReference>
<accession>A0A4V6D3X3</accession>
<feature type="compositionally biased region" description="Pro residues" evidence="1">
    <location>
        <begin position="13"/>
        <end position="24"/>
    </location>
</feature>
<proteinExistence type="predicted"/>
<dbReference type="Gramene" id="TKW03956">
    <property type="protein sequence ID" value="TKW03956"/>
    <property type="gene ID" value="SEVIR_7G077400v2"/>
</dbReference>
<keyword evidence="3" id="KW-1185">Reference proteome</keyword>
<sequence length="247" mass="25907">MGDARRSDSGGALPPPPSPPPSSLPPWGGLRAREPPAPPPPPCLGPVAGHGMREPIHRRGRLYKAQPFLGRVAGWSQGSPLVEVAGVAGRPHAGMEAAPLVGSCSAPGSSAAGLTGIVNLRSVLVGGRHPLTPHHGRWSLFAGLGSYLPHAILTPSPYPSLPFPHPFTPPHPRRAPVALHGWPMDEPLAAGASTLPQWRSLTCSPSLSSWIARYHPIDLPLIQSLAVGCVELVLEALVKDLPGIRWC</sequence>
<dbReference type="Proteomes" id="UP000298652">
    <property type="component" value="Chromosome 7"/>
</dbReference>
<reference evidence="2" key="1">
    <citation type="submission" date="2019-03" db="EMBL/GenBank/DDBJ databases">
        <title>WGS assembly of Setaria viridis.</title>
        <authorList>
            <person name="Huang P."/>
            <person name="Jenkins J."/>
            <person name="Grimwood J."/>
            <person name="Barry K."/>
            <person name="Healey A."/>
            <person name="Mamidi S."/>
            <person name="Sreedasyam A."/>
            <person name="Shu S."/>
            <person name="Feldman M."/>
            <person name="Wu J."/>
            <person name="Yu Y."/>
            <person name="Chen C."/>
            <person name="Johnson J."/>
            <person name="Rokhsar D."/>
            <person name="Baxter I."/>
            <person name="Schmutz J."/>
            <person name="Brutnell T."/>
            <person name="Kellogg E."/>
        </authorList>
    </citation>
    <scope>NUCLEOTIDE SEQUENCE [LARGE SCALE GENOMIC DNA]</scope>
</reference>
<gene>
    <name evidence="2" type="ORF">SEVIR_7G077400v2</name>
</gene>
<name>A0A4V6D3X3_SETVI</name>
<evidence type="ECO:0000256" key="1">
    <source>
        <dbReference type="SAM" id="MobiDB-lite"/>
    </source>
</evidence>
<feature type="region of interest" description="Disordered" evidence="1">
    <location>
        <begin position="1"/>
        <end position="51"/>
    </location>
</feature>
<evidence type="ECO:0000313" key="3">
    <source>
        <dbReference type="Proteomes" id="UP000298652"/>
    </source>
</evidence>
<feature type="compositionally biased region" description="Pro residues" evidence="1">
    <location>
        <begin position="35"/>
        <end position="44"/>
    </location>
</feature>
<organism evidence="2 3">
    <name type="scientific">Setaria viridis</name>
    <name type="common">Green bristlegrass</name>
    <name type="synonym">Setaria italica subsp. viridis</name>
    <dbReference type="NCBI Taxonomy" id="4556"/>
    <lineage>
        <taxon>Eukaryota</taxon>
        <taxon>Viridiplantae</taxon>
        <taxon>Streptophyta</taxon>
        <taxon>Embryophyta</taxon>
        <taxon>Tracheophyta</taxon>
        <taxon>Spermatophyta</taxon>
        <taxon>Magnoliopsida</taxon>
        <taxon>Liliopsida</taxon>
        <taxon>Poales</taxon>
        <taxon>Poaceae</taxon>
        <taxon>PACMAD clade</taxon>
        <taxon>Panicoideae</taxon>
        <taxon>Panicodae</taxon>
        <taxon>Paniceae</taxon>
        <taxon>Cenchrinae</taxon>
        <taxon>Setaria</taxon>
    </lineage>
</organism>
<evidence type="ECO:0000313" key="2">
    <source>
        <dbReference type="EMBL" id="TKW03956.1"/>
    </source>
</evidence>
<dbReference type="AlphaFoldDB" id="A0A4V6D3X3"/>
<protein>
    <submittedName>
        <fullName evidence="2">Uncharacterized protein</fullName>
    </submittedName>
</protein>